<keyword evidence="5 7" id="KW-1133">Transmembrane helix</keyword>
<sequence length="192" mass="22009">MTITNAYILICVAVFIYINFISKDDRDYTVMKVGALYPPKIREEHQYWRLIACNFIHENWLHLLMNMYCMYYMGNFFESLLGPLYYCGLLLFGGLASSLVTYLAPMYFPRLEYTVTIGASGIFFAYIGAMIGLAFYQGGMFMEMLSSYSYMIIINIAFTLFTPNISKTGHFGGLLGGYLYTFLLYLLGVIGR</sequence>
<evidence type="ECO:0000256" key="2">
    <source>
        <dbReference type="ARBA" id="ARBA00009045"/>
    </source>
</evidence>
<dbReference type="AlphaFoldDB" id="A0A3G9J225"/>
<proteinExistence type="inferred from homology"/>
<feature type="transmembrane region" description="Helical" evidence="7">
    <location>
        <begin position="6"/>
        <end position="22"/>
    </location>
</feature>
<keyword evidence="4" id="KW-0378">Hydrolase</keyword>
<keyword evidence="10" id="KW-1185">Reference proteome</keyword>
<evidence type="ECO:0000256" key="3">
    <source>
        <dbReference type="ARBA" id="ARBA00022692"/>
    </source>
</evidence>
<accession>A0A3G9J225</accession>
<evidence type="ECO:0000313" key="9">
    <source>
        <dbReference type="EMBL" id="BBH25230.1"/>
    </source>
</evidence>
<dbReference type="Gene3D" id="1.20.1540.10">
    <property type="entry name" value="Rhomboid-like"/>
    <property type="match status" value="1"/>
</dbReference>
<dbReference type="InParanoid" id="A0A3G9J225"/>
<feature type="transmembrane region" description="Helical" evidence="7">
    <location>
        <begin position="171"/>
        <end position="190"/>
    </location>
</feature>
<comment type="subcellular location">
    <subcellularLocation>
        <location evidence="1">Membrane</location>
        <topology evidence="1">Multi-pass membrane protein</topology>
    </subcellularLocation>
</comment>
<protein>
    <recommendedName>
        <fullName evidence="8">Peptidase S54 rhomboid domain-containing protein</fullName>
    </recommendedName>
</protein>
<feature type="domain" description="Peptidase S54 rhomboid" evidence="8">
    <location>
        <begin position="45"/>
        <end position="185"/>
    </location>
</feature>
<evidence type="ECO:0000256" key="5">
    <source>
        <dbReference type="ARBA" id="ARBA00022989"/>
    </source>
</evidence>
<evidence type="ECO:0000256" key="6">
    <source>
        <dbReference type="ARBA" id="ARBA00023136"/>
    </source>
</evidence>
<feature type="transmembrane region" description="Helical" evidence="7">
    <location>
        <begin position="83"/>
        <end position="104"/>
    </location>
</feature>
<evidence type="ECO:0000256" key="4">
    <source>
        <dbReference type="ARBA" id="ARBA00022801"/>
    </source>
</evidence>
<dbReference type="GO" id="GO:0004252">
    <property type="term" value="F:serine-type endopeptidase activity"/>
    <property type="evidence" value="ECO:0007669"/>
    <property type="project" value="InterPro"/>
</dbReference>
<organism evidence="9 10">
    <name type="scientific">Intestinibaculum porci</name>
    <dbReference type="NCBI Taxonomy" id="2487118"/>
    <lineage>
        <taxon>Bacteria</taxon>
        <taxon>Bacillati</taxon>
        <taxon>Bacillota</taxon>
        <taxon>Erysipelotrichia</taxon>
        <taxon>Erysipelotrichales</taxon>
        <taxon>Erysipelotrichaceae</taxon>
        <taxon>Intestinibaculum</taxon>
    </lineage>
</organism>
<evidence type="ECO:0000256" key="1">
    <source>
        <dbReference type="ARBA" id="ARBA00004141"/>
    </source>
</evidence>
<evidence type="ECO:0000256" key="7">
    <source>
        <dbReference type="SAM" id="Phobius"/>
    </source>
</evidence>
<dbReference type="FunCoup" id="A0A3G9J225">
    <property type="interactions" value="185"/>
</dbReference>
<name>A0A3G9J225_9FIRM</name>
<keyword evidence="6 7" id="KW-0472">Membrane</keyword>
<dbReference type="OrthoDB" id="9813074at2"/>
<feature type="transmembrane region" description="Helical" evidence="7">
    <location>
        <begin position="116"/>
        <end position="136"/>
    </location>
</feature>
<dbReference type="PANTHER" id="PTHR43731:SF14">
    <property type="entry name" value="PRESENILIN-ASSOCIATED RHOMBOID-LIKE PROTEIN, MITOCHONDRIAL"/>
    <property type="match status" value="1"/>
</dbReference>
<dbReference type="Proteomes" id="UP000268059">
    <property type="component" value="Chromosome"/>
</dbReference>
<dbReference type="InterPro" id="IPR022764">
    <property type="entry name" value="Peptidase_S54_rhomboid_dom"/>
</dbReference>
<feature type="transmembrane region" description="Helical" evidence="7">
    <location>
        <begin position="148"/>
        <end position="165"/>
    </location>
</feature>
<dbReference type="EMBL" id="AP019309">
    <property type="protein sequence ID" value="BBH25230.1"/>
    <property type="molecule type" value="Genomic_DNA"/>
</dbReference>
<evidence type="ECO:0000313" key="10">
    <source>
        <dbReference type="Proteomes" id="UP000268059"/>
    </source>
</evidence>
<reference evidence="9 10" key="1">
    <citation type="submission" date="2018-11" db="EMBL/GenBank/DDBJ databases">
        <title>Novel Erysipelotrichaceae bacterium isolated from small intestine of a swine.</title>
        <authorList>
            <person name="Kim J.S."/>
            <person name="Choe H."/>
            <person name="Lee Y.R."/>
            <person name="Kim K.M."/>
            <person name="Park D.S."/>
        </authorList>
    </citation>
    <scope>NUCLEOTIDE SEQUENCE [LARGE SCALE GENOMIC DNA]</scope>
    <source>
        <strain evidence="9 10">SG0102</strain>
    </source>
</reference>
<dbReference type="SUPFAM" id="SSF144091">
    <property type="entry name" value="Rhomboid-like"/>
    <property type="match status" value="1"/>
</dbReference>
<dbReference type="PANTHER" id="PTHR43731">
    <property type="entry name" value="RHOMBOID PROTEASE"/>
    <property type="match status" value="1"/>
</dbReference>
<dbReference type="GO" id="GO:0016020">
    <property type="term" value="C:membrane"/>
    <property type="evidence" value="ECO:0007669"/>
    <property type="project" value="UniProtKB-SubCell"/>
</dbReference>
<dbReference type="InterPro" id="IPR035952">
    <property type="entry name" value="Rhomboid-like_sf"/>
</dbReference>
<gene>
    <name evidence="9" type="ORF">SG0102_01640</name>
</gene>
<dbReference type="RefSeq" id="WP_125118200.1">
    <property type="nucleotide sequence ID" value="NZ_AP019309.1"/>
</dbReference>
<dbReference type="InterPro" id="IPR050925">
    <property type="entry name" value="Rhomboid_protease_S54"/>
</dbReference>
<evidence type="ECO:0000259" key="8">
    <source>
        <dbReference type="Pfam" id="PF01694"/>
    </source>
</evidence>
<comment type="similarity">
    <text evidence="2">Belongs to the peptidase S54 family.</text>
</comment>
<dbReference type="KEGG" id="ebm:SG0102_01640"/>
<keyword evidence="3 7" id="KW-0812">Transmembrane</keyword>
<dbReference type="Pfam" id="PF01694">
    <property type="entry name" value="Rhomboid"/>
    <property type="match status" value="1"/>
</dbReference>